<dbReference type="SUPFAM" id="SSF81383">
    <property type="entry name" value="F-box domain"/>
    <property type="match status" value="1"/>
</dbReference>
<dbReference type="PROSITE" id="PS50181">
    <property type="entry name" value="FBOX"/>
    <property type="match status" value="1"/>
</dbReference>
<dbReference type="InterPro" id="IPR036047">
    <property type="entry name" value="F-box-like_dom_sf"/>
</dbReference>
<dbReference type="PANTHER" id="PTHR31900:SF32">
    <property type="entry name" value="F-BOX_RNI_FBD-LIKE DOMAIN PROTEIN"/>
    <property type="match status" value="1"/>
</dbReference>
<dbReference type="RefSeq" id="XP_027356821.1">
    <property type="nucleotide sequence ID" value="XM_027501020.1"/>
</dbReference>
<dbReference type="InterPro" id="IPR001810">
    <property type="entry name" value="F-box_dom"/>
</dbReference>
<dbReference type="Pfam" id="PF00646">
    <property type="entry name" value="F-box"/>
    <property type="match status" value="1"/>
</dbReference>
<feature type="domain" description="F-box" evidence="1">
    <location>
        <begin position="42"/>
        <end position="94"/>
    </location>
</feature>
<organism evidence="2 3">
    <name type="scientific">Abrus precatorius</name>
    <name type="common">Indian licorice</name>
    <name type="synonym">Glycine abrus</name>
    <dbReference type="NCBI Taxonomy" id="3816"/>
    <lineage>
        <taxon>Eukaryota</taxon>
        <taxon>Viridiplantae</taxon>
        <taxon>Streptophyta</taxon>
        <taxon>Embryophyta</taxon>
        <taxon>Tracheophyta</taxon>
        <taxon>Spermatophyta</taxon>
        <taxon>Magnoliopsida</taxon>
        <taxon>eudicotyledons</taxon>
        <taxon>Gunneridae</taxon>
        <taxon>Pentapetalae</taxon>
        <taxon>rosids</taxon>
        <taxon>fabids</taxon>
        <taxon>Fabales</taxon>
        <taxon>Fabaceae</taxon>
        <taxon>Papilionoideae</taxon>
        <taxon>50 kb inversion clade</taxon>
        <taxon>NPAAA clade</taxon>
        <taxon>indigoferoid/millettioid clade</taxon>
        <taxon>Abreae</taxon>
        <taxon>Abrus</taxon>
    </lineage>
</organism>
<name>A0A8B8LKA3_ABRPR</name>
<reference evidence="2" key="1">
    <citation type="journal article" date="2019" name="Toxins">
        <title>Detection of Abrin-Like and Prepropulchellin-Like Toxin Genes and Transcripts Using Whole Genome Sequencing and Full-Length Transcript Sequencing of Abrus precatorius.</title>
        <authorList>
            <person name="Hovde B.T."/>
            <person name="Daligault H.E."/>
            <person name="Hanschen E.R."/>
            <person name="Kunde Y.A."/>
            <person name="Johnson M.B."/>
            <person name="Starkenburg S.R."/>
            <person name="Johnson S.L."/>
        </authorList>
    </citation>
    <scope>NUCLEOTIDE SEQUENCE [LARGE SCALE GENOMIC DNA]</scope>
</reference>
<dbReference type="Pfam" id="PF08387">
    <property type="entry name" value="FBD"/>
    <property type="match status" value="1"/>
</dbReference>
<protein>
    <submittedName>
        <fullName evidence="3">F-box/FBD/LRR-repeat protein At3g14710-like</fullName>
    </submittedName>
</protein>
<dbReference type="InterPro" id="IPR006566">
    <property type="entry name" value="FBD"/>
</dbReference>
<dbReference type="InterPro" id="IPR053781">
    <property type="entry name" value="F-box_AtFBL13-like"/>
</dbReference>
<proteinExistence type="predicted"/>
<sequence length="502" mass="58284">MASYADLVLVVHEDLDYRQRAVVEFYASKMNIPKRNSMIHGEDKISKLPDLILGRILSFLKVKEAVRTCVLSTRWIDVWKSISNIHLDDRWIKSTVVNNKEHFAKVVNKVIHLNGNSTIENFSLLISSDKKYEPYLINQWLAAVSRKNIQKLHIKYSGKEAFRSFFSFFCHNSLVHMVLDMNCSLIVPNTVCFPNLQSLKLCRVVFLKEVYPRKNEVIFSFPVLKVIEAIDCEWFQNFCIDAPQLESISLMTSKRVSHKSTIKIFAEHIETFSFYGDLLYHNVVIEDPSSVLNCSTQVFLESDYPMSKMQELSFQTCIFLKQFHEAQYLNLGTGTNQVLAYAKDLFTKIIPNFDRLDQLVLEKFTIEMLFKFLQKATFLEILKLENVEPFDEGDLYSSTILSTCLPYSLEVVLILGFKGNEHEIRLVKFILDNAEWLERMIISTEWKWNSDRELEKIKSHVLAYAKRSKIAEVDFIINVRGDNNLETSAYGNSILKKALRLI</sequence>
<gene>
    <name evidence="3" type="primary">LOC113866131</name>
</gene>
<dbReference type="InterPro" id="IPR050232">
    <property type="entry name" value="FBL13/AtMIF1-like"/>
</dbReference>
<dbReference type="OrthoDB" id="612216at2759"/>
<evidence type="ECO:0000259" key="1">
    <source>
        <dbReference type="PROSITE" id="PS50181"/>
    </source>
</evidence>
<accession>A0A8B8LKA3</accession>
<dbReference type="AlphaFoldDB" id="A0A8B8LKA3"/>
<dbReference type="Proteomes" id="UP000694853">
    <property type="component" value="Unplaced"/>
</dbReference>
<dbReference type="SMART" id="SM00579">
    <property type="entry name" value="FBD"/>
    <property type="match status" value="1"/>
</dbReference>
<dbReference type="PANTHER" id="PTHR31900">
    <property type="entry name" value="F-BOX/RNI SUPERFAMILY PROTEIN-RELATED"/>
    <property type="match status" value="1"/>
</dbReference>
<reference evidence="3" key="2">
    <citation type="submission" date="2025-08" db="UniProtKB">
        <authorList>
            <consortium name="RefSeq"/>
        </authorList>
    </citation>
    <scope>IDENTIFICATION</scope>
    <source>
        <tissue evidence="3">Young leaves</tissue>
    </source>
</reference>
<dbReference type="GeneID" id="113866131"/>
<evidence type="ECO:0000313" key="3">
    <source>
        <dbReference type="RefSeq" id="XP_027356821.1"/>
    </source>
</evidence>
<dbReference type="CDD" id="cd22160">
    <property type="entry name" value="F-box_AtFBL13-like"/>
    <property type="match status" value="1"/>
</dbReference>
<keyword evidence="2" id="KW-1185">Reference proteome</keyword>
<evidence type="ECO:0000313" key="2">
    <source>
        <dbReference type="Proteomes" id="UP000694853"/>
    </source>
</evidence>
<dbReference type="KEGG" id="aprc:113866131"/>